<evidence type="ECO:0000259" key="2">
    <source>
        <dbReference type="Pfam" id="PF13439"/>
    </source>
</evidence>
<dbReference type="GO" id="GO:0016757">
    <property type="term" value="F:glycosyltransferase activity"/>
    <property type="evidence" value="ECO:0007669"/>
    <property type="project" value="InterPro"/>
</dbReference>
<gene>
    <name evidence="3" type="ordered locus">CENSYa_0996</name>
</gene>
<evidence type="ECO:0000259" key="1">
    <source>
        <dbReference type="Pfam" id="PF00534"/>
    </source>
</evidence>
<dbReference type="Proteomes" id="UP000000758">
    <property type="component" value="Chromosome"/>
</dbReference>
<name>A0RWB1_CENSY</name>
<organism evidence="3 4">
    <name type="scientific">Cenarchaeum symbiosum (strain A)</name>
    <dbReference type="NCBI Taxonomy" id="414004"/>
    <lineage>
        <taxon>Archaea</taxon>
        <taxon>Nitrososphaerota</taxon>
        <taxon>Candidatus Cenarchaeales</taxon>
        <taxon>Candidatus Cenarchaeaceae</taxon>
        <taxon>Candidatus Cenarchaeum</taxon>
    </lineage>
</organism>
<dbReference type="Pfam" id="PF00534">
    <property type="entry name" value="Glycos_transf_1"/>
    <property type="match status" value="1"/>
</dbReference>
<keyword evidence="4" id="KW-1185">Reference proteome</keyword>
<dbReference type="SUPFAM" id="SSF53756">
    <property type="entry name" value="UDP-Glycosyltransferase/glycogen phosphorylase"/>
    <property type="match status" value="1"/>
</dbReference>
<dbReference type="InterPro" id="IPR050194">
    <property type="entry name" value="Glycosyltransferase_grp1"/>
</dbReference>
<dbReference type="PANTHER" id="PTHR45947">
    <property type="entry name" value="SULFOQUINOVOSYL TRANSFERASE SQD2"/>
    <property type="match status" value="1"/>
</dbReference>
<dbReference type="Gene3D" id="3.40.50.2000">
    <property type="entry name" value="Glycogen Phosphorylase B"/>
    <property type="match status" value="2"/>
</dbReference>
<dbReference type="InterPro" id="IPR028098">
    <property type="entry name" value="Glyco_trans_4-like_N"/>
</dbReference>
<dbReference type="STRING" id="414004.CENSYa_0996"/>
<sequence length="388" mass="43723">MRLVHIEPMRACIFPNDPLSSHVEKGYWIPRHYNPGNIFDEIFFFSPSERDLEPREVQMMCGDARVEICCMGRTNLFNVRAKARRAVEEVRTARPDVIISYNALYGGYLGARCARSLGVPFIVQLHTQLDGSRRFLWRRNLPKYLVHVYTGRFIEPYVLKSADRITAVYSSITPYVRRHGYESKLDIIHNGVDLEKFSKGSRIESLPSPLVLSVGRLTAVKGHETVIRAMRDVDAHLLIIGDGEMRGELAALAESEGVAEKIIFKRSVPNSSIHDYYRSADVFAMGYKSELGNLAIPVIESMAAGVPVVIPQAKEEFEGFSSAVLYADDNPRSFADRINSLLRDPVLRAEYSDRVRENAVIFDVRKLEARHARIVADLVSGADVHSAQ</sequence>
<feature type="domain" description="Glycosyltransferase subfamily 4-like N-terminal" evidence="2">
    <location>
        <begin position="42"/>
        <end position="196"/>
    </location>
</feature>
<dbReference type="KEGG" id="csy:CENSYa_0996"/>
<dbReference type="HOGENOM" id="CLU_710981_0_0_2"/>
<dbReference type="PANTHER" id="PTHR45947:SF3">
    <property type="entry name" value="SULFOQUINOVOSYL TRANSFERASE SQD2"/>
    <property type="match status" value="1"/>
</dbReference>
<dbReference type="AlphaFoldDB" id="A0RWB1"/>
<proteinExistence type="predicted"/>
<dbReference type="EMBL" id="DP000238">
    <property type="protein sequence ID" value="ABK77628.1"/>
    <property type="molecule type" value="Genomic_DNA"/>
</dbReference>
<dbReference type="EnsemblBacteria" id="ABK77628">
    <property type="protein sequence ID" value="ABK77628"/>
    <property type="gene ID" value="CENSYa_0996"/>
</dbReference>
<dbReference type="Pfam" id="PF13439">
    <property type="entry name" value="Glyco_transf_4"/>
    <property type="match status" value="1"/>
</dbReference>
<reference evidence="3 4" key="1">
    <citation type="journal article" date="2006" name="Proc. Natl. Acad. Sci. U.S.A.">
        <title>Genomic analysis of the uncultivated marine crenarchaeote Cenarchaeum symbiosum.</title>
        <authorList>
            <person name="Hallam S.J."/>
            <person name="Konstantinidis K.T."/>
            <person name="Putnam N."/>
            <person name="Schleper C."/>
            <person name="Watanabe Y."/>
            <person name="Sugahara J."/>
            <person name="Preston C."/>
            <person name="de la Torre J."/>
            <person name="Richardson P.M."/>
            <person name="DeLong E.F."/>
        </authorList>
    </citation>
    <scope>NUCLEOTIDE SEQUENCE [LARGE SCALE GENOMIC DNA]</scope>
    <source>
        <strain evidence="4">A</strain>
    </source>
</reference>
<evidence type="ECO:0000313" key="4">
    <source>
        <dbReference type="Proteomes" id="UP000000758"/>
    </source>
</evidence>
<dbReference type="InterPro" id="IPR001296">
    <property type="entry name" value="Glyco_trans_1"/>
</dbReference>
<evidence type="ECO:0000313" key="3">
    <source>
        <dbReference type="EMBL" id="ABK77628.1"/>
    </source>
</evidence>
<accession>A0RWB1</accession>
<feature type="domain" description="Glycosyl transferase family 1" evidence="1">
    <location>
        <begin position="208"/>
        <end position="356"/>
    </location>
</feature>
<protein>
    <submittedName>
        <fullName evidence="3">Glycosyltransferase</fullName>
    </submittedName>
</protein>